<name>A0AAA9YHM5_HUMAN</name>
<feature type="region of interest" description="Disordered" evidence="1">
    <location>
        <begin position="156"/>
        <end position="182"/>
    </location>
</feature>
<reference evidence="2" key="5">
    <citation type="submission" date="2025-09" db="UniProtKB">
        <authorList>
            <consortium name="Ensembl"/>
        </authorList>
    </citation>
    <scope>IDENTIFICATION</scope>
</reference>
<accession>A0AAA9YHM5</accession>
<dbReference type="GeneTree" id="ENSGT00940000156666"/>
<keyword evidence="3" id="KW-1185">Reference proteome</keyword>
<reference evidence="2" key="4">
    <citation type="submission" date="2025-08" db="UniProtKB">
        <authorList>
            <consortium name="Ensembl"/>
        </authorList>
    </citation>
    <scope>IDENTIFICATION</scope>
</reference>
<dbReference type="EMBL" id="AC120498">
    <property type="status" value="NOT_ANNOTATED_CDS"/>
    <property type="molecule type" value="Genomic_DNA"/>
</dbReference>
<feature type="compositionally biased region" description="Basic and acidic residues" evidence="1">
    <location>
        <begin position="1"/>
        <end position="12"/>
    </location>
</feature>
<sequence length="243" mass="23866">MTEGARAADEVRVPLGAPPPGPAALVGASPESPGAPGREAERGSELGVSPSESPAAERGAELGADEEQRVPYPALAATVFFCLGQTTRPRSWCLRLVCNPYPSRPAGGGGRGAWGGWGPGARDSLGMRPRAPLLVGPGVGRARGGAGQGLEDRALISESGGLGGPPGASGLPSPGPAPDGEGGSEAACGSWSLCCWIRCPCSGTSFCCASSSSSFSASLASSSGLASCGTAASWTVPLSGTTT</sequence>
<dbReference type="AlphaFoldDB" id="A0AAA9YHM5"/>
<dbReference type="Proteomes" id="UP000005640">
    <property type="component" value="Chromosome 16"/>
</dbReference>
<feature type="region of interest" description="Disordered" evidence="1">
    <location>
        <begin position="1"/>
        <end position="65"/>
    </location>
</feature>
<evidence type="ECO:0000256" key="1">
    <source>
        <dbReference type="SAM" id="MobiDB-lite"/>
    </source>
</evidence>
<reference evidence="2 3" key="2">
    <citation type="journal article" date="2004" name="Nature">
        <title>Finishing the euchromatic sequence of the human genome.</title>
        <authorList>
            <consortium name="International Human Genome Sequencing Consortium"/>
        </authorList>
    </citation>
    <scope>NUCLEOTIDE SEQUENCE [LARGE SCALE GENOMIC DNA]</scope>
</reference>
<proteinExistence type="evidence at protein level"/>
<reference evidence="2 3" key="3">
    <citation type="journal article" date="2004" name="Nature">
        <title>The sequence and analysis of duplication-rich human chromosome 16.</title>
        <authorList>
            <person name="Martin J."/>
            <person name="Han C."/>
            <person name="Gordon L.A."/>
            <person name="Terry A."/>
            <person name="Prabhakar S."/>
            <person name="She X."/>
            <person name="Xie G."/>
            <person name="Hellsten U."/>
            <person name="Chan Y.M."/>
            <person name="Altherr M."/>
            <person name="Couronne O."/>
            <person name="Aerts A."/>
            <person name="Bajorek E."/>
            <person name="Black S."/>
            <person name="Blumer H."/>
            <person name="Branscomb E."/>
            <person name="Brown N.C."/>
            <person name="Bruno W.J."/>
            <person name="Buckingham J.M."/>
            <person name="Callen D.F."/>
            <person name="Campbell C.S."/>
            <person name="Campbell M.L."/>
            <person name="Campbell E.W."/>
            <person name="Caoile C."/>
            <person name="Challacombe J.F."/>
            <person name="Chasteen L.A."/>
            <person name="Chertkov O."/>
            <person name="Chi H.C."/>
            <person name="Christensen M."/>
            <person name="Clark L.M."/>
            <person name="Cohn J.D."/>
            <person name="Denys M."/>
            <person name="Detter J.C."/>
            <person name="Dickson M."/>
            <person name="Dimitrijevic-Bussod M."/>
            <person name="Escobar J."/>
            <person name="Fawcett J.J."/>
            <person name="Flowers D."/>
            <person name="Fotopulos D."/>
            <person name="Glavina T."/>
            <person name="Gomez M."/>
            <person name="Gonzales E."/>
            <person name="Goodstein D."/>
            <person name="Goodwin L.A."/>
            <person name="Grady D.L."/>
            <person name="Grigoriev I."/>
            <person name="Groza M."/>
            <person name="Hammon N."/>
            <person name="Hawkins T."/>
            <person name="Haydu L."/>
            <person name="Hildebrand C.E."/>
            <person name="Huang W."/>
            <person name="Israni S."/>
            <person name="Jett J."/>
            <person name="Jewett P.B."/>
            <person name="Kadner K."/>
            <person name="Kimball H."/>
            <person name="Kobayashi A."/>
            <person name="Krawczyk M.C."/>
            <person name="Leyba T."/>
            <person name="Longmire J.L."/>
            <person name="Lopez F."/>
            <person name="Lou Y."/>
            <person name="Lowry S."/>
            <person name="Ludeman T."/>
            <person name="Manohar C.F."/>
            <person name="Mark G.A."/>
            <person name="McMurray K.L."/>
            <person name="Meincke L.J."/>
            <person name="Morgan J."/>
            <person name="Moyzis R.K."/>
            <person name="Mundt M.O."/>
            <person name="Munk A.C."/>
            <person name="Nandkeshwar R.D."/>
            <person name="Pitluck S."/>
            <person name="Pollard M."/>
            <person name="Predki P."/>
            <person name="Parson-Quintana B."/>
            <person name="Ramirez L."/>
            <person name="Rash S."/>
            <person name="Retterer J."/>
            <person name="Ricke D.O."/>
            <person name="Robinson D.L."/>
            <person name="Rodriguez A."/>
            <person name="Salamov A."/>
            <person name="Saunders E.H."/>
            <person name="Scott D."/>
            <person name="Shough T."/>
            <person name="Stallings R.L."/>
            <person name="Stalvey M."/>
            <person name="Sutherland R.D."/>
            <person name="Tapia R."/>
            <person name="Tesmer J.G."/>
            <person name="Thayer N."/>
            <person name="Thompson L.S."/>
            <person name="Tice H."/>
            <person name="Torney D.C."/>
            <person name="Tran-Gyamfi M."/>
            <person name="Tsai M."/>
            <person name="Ulanovsky L.E."/>
            <person name="Ustaszewska A."/>
            <person name="Vo N."/>
            <person name="White P.S."/>
            <person name="Williams A.L."/>
            <person name="Wills P.L."/>
            <person name="Wu J.R."/>
            <person name="Wu K."/>
            <person name="Yang J."/>
            <person name="Dejong P."/>
            <person name="Bruce D."/>
            <person name="Doggett N.A."/>
            <person name="Deaven L."/>
            <person name="Schmutz J."/>
            <person name="Grimwood J."/>
            <person name="Richardson P."/>
            <person name="Rokhsar D.S."/>
            <person name="Eichler E.E."/>
            <person name="Gilna P."/>
            <person name="Lucas S.M."/>
            <person name="Myers R.M."/>
            <person name="Rubin E.M."/>
            <person name="Pennacchio L.A."/>
        </authorList>
    </citation>
    <scope>NUCLEOTIDE SEQUENCE [LARGE SCALE GENOMIC DNA]</scope>
</reference>
<evidence type="ECO:0000313" key="2">
    <source>
        <dbReference type="Ensembl" id="ENSP00000518770.1"/>
    </source>
</evidence>
<protein>
    <submittedName>
        <fullName evidence="2">Calcium voltage-gated channel subunit alpha1 H</fullName>
    </submittedName>
</protein>
<dbReference type="Ensembl" id="ENST00000711481.1">
    <property type="protein sequence ID" value="ENSP00000518770.1"/>
    <property type="gene ID" value="ENSG00000196557.14"/>
</dbReference>
<reference evidence="2 3" key="1">
    <citation type="journal article" date="2001" name="Nature">
        <title>Initial sequencing and analysis of the human genome.</title>
        <authorList>
            <consortium name="International Human Genome Sequencing Consortium"/>
            <person name="Lander E.S."/>
            <person name="Linton L.M."/>
            <person name="Birren B."/>
            <person name="Nusbaum C."/>
            <person name="Zody M.C."/>
            <person name="Baldwin J."/>
            <person name="Devon K."/>
            <person name="Dewar K."/>
            <person name="Doyle M."/>
            <person name="FitzHugh W."/>
            <person name="Funke R."/>
            <person name="Gage D."/>
            <person name="Harris K."/>
            <person name="Heaford A."/>
            <person name="Howland J."/>
            <person name="Kann L."/>
            <person name="Lehoczky J."/>
            <person name="LeVine R."/>
            <person name="McEwan P."/>
            <person name="McKernan K."/>
            <person name="Meldrim J."/>
            <person name="Mesirov J.P."/>
            <person name="Miranda C."/>
            <person name="Morris W."/>
            <person name="Naylor J."/>
            <person name="Raymond C."/>
            <person name="Rosetti M."/>
            <person name="Santos R."/>
            <person name="Sheridan A."/>
            <person name="Sougnez C."/>
            <person name="Stange-Thomann N."/>
            <person name="Stojanovic N."/>
            <person name="Subramanian A."/>
            <person name="Wyman D."/>
            <person name="Rogers J."/>
            <person name="Sulston J."/>
            <person name="Ainscough R."/>
            <person name="Beck S."/>
            <person name="Bentley D."/>
            <person name="Burton J."/>
            <person name="Clee C."/>
            <person name="Carter N."/>
            <person name="Coulson A."/>
            <person name="Deadman R."/>
            <person name="Deloukas P."/>
            <person name="Dunham A."/>
            <person name="Dunham I."/>
            <person name="Durbin R."/>
            <person name="French L."/>
            <person name="Grafham D."/>
            <person name="Gregory S."/>
            <person name="Hubbard T."/>
            <person name="Humphray S."/>
            <person name="Hunt A."/>
            <person name="Jones M."/>
            <person name="Lloyd C."/>
            <person name="McMurray A."/>
            <person name="Matthews L."/>
            <person name="Mercer S."/>
            <person name="Milne S."/>
            <person name="Mullikin J.C."/>
            <person name="Mungall A."/>
            <person name="Plumb R."/>
            <person name="Ross M."/>
            <person name="Shownkeen R."/>
            <person name="Sims S."/>
            <person name="Waterston R.H."/>
            <person name="Wilson R.K."/>
            <person name="Hillier L.W."/>
            <person name="McPherson J.D."/>
            <person name="Marra M.A."/>
            <person name="Mardis E.R."/>
            <person name="Fulton L.A."/>
            <person name="Chinwalla A.T."/>
            <person name="Pepin K.H."/>
            <person name="Gish W.R."/>
            <person name="Chissoe S.L."/>
            <person name="Wendl M.C."/>
            <person name="Delehaunty K.D."/>
            <person name="Miner T.L."/>
            <person name="Delehaunty A."/>
            <person name="Kramer J.B."/>
            <person name="Cook L.L."/>
            <person name="Fulton R.S."/>
            <person name="Johnson D.L."/>
            <person name="Minx P.J."/>
            <person name="Clifton S.W."/>
            <person name="Hawkins T."/>
            <person name="Branscomb E."/>
            <person name="Predki P."/>
            <person name="Richardson P."/>
            <person name="Wenning S."/>
            <person name="Slezak T."/>
            <person name="Doggett N."/>
            <person name="Cheng J.F."/>
            <person name="Olsen A."/>
            <person name="Lucas S."/>
            <person name="Elkin C."/>
            <person name="Uberbacher E."/>
            <person name="Frazier M."/>
            <person name="Gibbs R.A."/>
            <person name="Muzny D.M."/>
            <person name="Scherer S.E."/>
            <person name="Bouck J.B."/>
            <person name="Sodergren E.J."/>
            <person name="Worley K.C."/>
            <person name="Rives C.M."/>
            <person name="Gorrell J.H."/>
            <person name="Metzker M.L."/>
            <person name="Naylor S.L."/>
            <person name="Kucherlapati R.S."/>
            <person name="Nelson D.L."/>
            <person name="Weinstock G.M."/>
            <person name="Sakaki Y."/>
            <person name="Fujiyama A."/>
            <person name="Hattori M."/>
            <person name="Yada T."/>
            <person name="Toyoda A."/>
            <person name="Itoh T."/>
            <person name="Kawagoe C."/>
            <person name="Watanabe H."/>
            <person name="Totoki Y."/>
            <person name="Taylor T."/>
            <person name="Weissenbach J."/>
            <person name="Heilig R."/>
            <person name="Saurin W."/>
            <person name="Artiguenave F."/>
            <person name="Brottier P."/>
            <person name="Bruls T."/>
            <person name="Pelletier E."/>
            <person name="Robert C."/>
            <person name="Wincker P."/>
            <person name="Smith D.R."/>
            <person name="Doucette-Stamm L."/>
            <person name="Rubenfield M."/>
            <person name="Weinstock K."/>
            <person name="Lee H.M."/>
            <person name="Dubois J."/>
            <person name="Rosenthal A."/>
            <person name="Platzer M."/>
            <person name="Nyakatura G."/>
            <person name="Taudien S."/>
            <person name="Rump A."/>
            <person name="Yang H."/>
            <person name="Yu J."/>
            <person name="Wang J."/>
            <person name="Huang G."/>
            <person name="Gu J."/>
            <person name="Hood L."/>
            <person name="Rowen L."/>
            <person name="Madan A."/>
            <person name="Qin S."/>
            <person name="Davis R.W."/>
            <person name="Federspiel N.A."/>
            <person name="Abola A.P."/>
            <person name="Proctor M.J."/>
            <person name="Myers R.M."/>
            <person name="Schmutz J."/>
            <person name="Dickson M."/>
            <person name="Grimwood J."/>
            <person name="Cox D.R."/>
            <person name="Olson M.V."/>
            <person name="Kaul R."/>
            <person name="Raymond C."/>
            <person name="Shimizu N."/>
            <person name="Kawasaki K."/>
            <person name="Minoshima S."/>
            <person name="Evans G.A."/>
            <person name="Athanasiou M."/>
            <person name="Schultz R."/>
            <person name="Roe B.A."/>
            <person name="Chen F."/>
            <person name="Pan H."/>
            <person name="Ramser J."/>
            <person name="Lehrach H."/>
            <person name="Reinhardt R."/>
            <person name="McCombie W.R."/>
            <person name="de la Bastide M."/>
            <person name="Dedhia N."/>
            <person name="Blocker H."/>
            <person name="Hornischer K."/>
            <person name="Nordsiek G."/>
            <person name="Agarwala R."/>
            <person name="Aravind L."/>
            <person name="Bailey J.A."/>
            <person name="Bateman A."/>
            <person name="Batzoglou S."/>
            <person name="Birney E."/>
            <person name="Bork P."/>
            <person name="Brown D.G."/>
            <person name="Burge C.B."/>
            <person name="Cerutti L."/>
            <person name="Chen H.C."/>
            <person name="Church D."/>
            <person name="Clamp M."/>
            <person name="Copley R.R."/>
            <person name="Doerks T."/>
            <person name="Eddy S.R."/>
            <person name="Eichler E.E."/>
            <person name="Furey T.S."/>
            <person name="Galagan J."/>
            <person name="Gilbert J.G."/>
            <person name="Harmon C."/>
            <person name="Hayashizaki Y."/>
            <person name="Haussler D."/>
            <person name="Hermjakob H."/>
            <person name="Hokamp K."/>
            <person name="Jang W."/>
            <person name="Johnson L.S."/>
            <person name="Jones T.A."/>
            <person name="Kasif S."/>
            <person name="Kaspryzk A."/>
            <person name="Kennedy S."/>
            <person name="Kent W.J."/>
            <person name="Kitts P."/>
            <person name="Koonin E.V."/>
            <person name="Korf I."/>
            <person name="Kulp D."/>
            <person name="Lancet D."/>
            <person name="Lowe T.M."/>
            <person name="McLysaght A."/>
            <person name="Mikkelsen T."/>
            <person name="Moran J.V."/>
            <person name="Mulder N."/>
            <person name="Pollara V.J."/>
            <person name="Ponting C.P."/>
            <person name="Schuler G."/>
            <person name="Schultz J."/>
            <person name="Slater G."/>
            <person name="Smit A.F."/>
            <person name="Stupka E."/>
            <person name="Szustakowski J."/>
            <person name="Thierry-Mieg D."/>
            <person name="Thierry-Mieg J."/>
            <person name="Wagner L."/>
            <person name="Wallis J."/>
            <person name="Wheeler R."/>
            <person name="Williams A."/>
            <person name="Wolf Y.I."/>
            <person name="Wolfe K.H."/>
            <person name="Yang S.P."/>
            <person name="Yeh R.F."/>
            <person name="Collins F."/>
            <person name="Guyer M.S."/>
            <person name="Peterson J."/>
            <person name="Felsenfeld A."/>
            <person name="Wetterstrand K.A."/>
            <person name="Patrinos A."/>
            <person name="Morgan M.J."/>
            <person name="de Jong P."/>
            <person name="Catanese J.J."/>
            <person name="Osoegawa K."/>
            <person name="Shizuya H."/>
            <person name="Choi S."/>
            <person name="Chen Y.J."/>
        </authorList>
    </citation>
    <scope>NUCLEOTIDE SEQUENCE [LARGE SCALE GENOMIC DNA]</scope>
</reference>
<gene>
    <name evidence="2" type="primary">CACNA1H</name>
</gene>
<dbReference type="HGNC" id="HGNC:1395">
    <property type="gene designation" value="CACNA1H"/>
</dbReference>
<dbReference type="OpenTargets" id="ENSG00000196557"/>
<keyword evidence="4" id="KW-1267">Proteomics identification</keyword>
<evidence type="ECO:0000313" key="3">
    <source>
        <dbReference type="Proteomes" id="UP000005640"/>
    </source>
</evidence>
<organism evidence="2 3">
    <name type="scientific">Homo sapiens</name>
    <name type="common">Human</name>
    <dbReference type="NCBI Taxonomy" id="9606"/>
    <lineage>
        <taxon>Eukaryota</taxon>
        <taxon>Metazoa</taxon>
        <taxon>Chordata</taxon>
        <taxon>Craniata</taxon>
        <taxon>Vertebrata</taxon>
        <taxon>Euteleostomi</taxon>
        <taxon>Mammalia</taxon>
        <taxon>Eutheria</taxon>
        <taxon>Euarchontoglires</taxon>
        <taxon>Primates</taxon>
        <taxon>Haplorrhini</taxon>
        <taxon>Catarrhini</taxon>
        <taxon>Hominidae</taxon>
        <taxon>Homo</taxon>
    </lineage>
</organism>
<evidence type="ECO:0007829" key="4">
    <source>
        <dbReference type="PeptideAtlas" id="A0AAA9YHM5"/>
    </source>
</evidence>